<proteinExistence type="predicted"/>
<sequence length="227" mass="24589">MPNSDPARPSAAGFLPAGRWERMGLIVTVPMAPLPRPALGSHHDGPPPIAQLCFRLQAAARPGLMEQSRPAGPKAGSQRPSSRADSTRSADRGPPRDASEHSSVGASEPVARSTTRLKPRPGSQCRPKAGEASPDIVVDVNRAGLISDRDQQRKRDRGGRVVESSTPPRYIRKLQSRQFDLPRFEAYSIVANGLPFPAIAELSLRCARPGRSQRLRDRFLACGPSLR</sequence>
<dbReference type="AlphaFoldDB" id="A0A1M6C226"/>
<evidence type="ECO:0000313" key="3">
    <source>
        <dbReference type="Proteomes" id="UP000184512"/>
    </source>
</evidence>
<feature type="compositionally biased region" description="Basic and acidic residues" evidence="1">
    <location>
        <begin position="85"/>
        <end position="100"/>
    </location>
</feature>
<evidence type="ECO:0000313" key="2">
    <source>
        <dbReference type="EMBL" id="SHI54758.1"/>
    </source>
</evidence>
<accession>A0A1M6C226</accession>
<keyword evidence="3" id="KW-1185">Reference proteome</keyword>
<feature type="region of interest" description="Disordered" evidence="1">
    <location>
        <begin position="65"/>
        <end position="166"/>
    </location>
</feature>
<gene>
    <name evidence="2" type="ORF">SAMN02745244_00580</name>
</gene>
<reference evidence="2 3" key="1">
    <citation type="submission" date="2016-11" db="EMBL/GenBank/DDBJ databases">
        <authorList>
            <person name="Jaros S."/>
            <person name="Januszkiewicz K."/>
            <person name="Wedrychowicz H."/>
        </authorList>
    </citation>
    <scope>NUCLEOTIDE SEQUENCE [LARGE SCALE GENOMIC DNA]</scope>
    <source>
        <strain evidence="2 3">DSM 12906</strain>
    </source>
</reference>
<protein>
    <submittedName>
        <fullName evidence="2">Uncharacterized protein</fullName>
    </submittedName>
</protein>
<dbReference type="Proteomes" id="UP000184512">
    <property type="component" value="Unassembled WGS sequence"/>
</dbReference>
<dbReference type="EMBL" id="FQZG01000008">
    <property type="protein sequence ID" value="SHI54758.1"/>
    <property type="molecule type" value="Genomic_DNA"/>
</dbReference>
<organism evidence="2 3">
    <name type="scientific">Tessaracoccus bendigoensis DSM 12906</name>
    <dbReference type="NCBI Taxonomy" id="1123357"/>
    <lineage>
        <taxon>Bacteria</taxon>
        <taxon>Bacillati</taxon>
        <taxon>Actinomycetota</taxon>
        <taxon>Actinomycetes</taxon>
        <taxon>Propionibacteriales</taxon>
        <taxon>Propionibacteriaceae</taxon>
        <taxon>Tessaracoccus</taxon>
    </lineage>
</organism>
<evidence type="ECO:0000256" key="1">
    <source>
        <dbReference type="SAM" id="MobiDB-lite"/>
    </source>
</evidence>
<name>A0A1M6C226_9ACTN</name>